<evidence type="ECO:0000256" key="1">
    <source>
        <dbReference type="SAM" id="MobiDB-lite"/>
    </source>
</evidence>
<sequence>MDTISKQYQHDQRDSGRPYDAAGRAQYGTGSTQYQDGYEGGGAPWES</sequence>
<proteinExistence type="predicted"/>
<gene>
    <name evidence="2" type="ORF">ACFQ5X_36935</name>
</gene>
<protein>
    <submittedName>
        <fullName evidence="2">Uncharacterized protein</fullName>
    </submittedName>
</protein>
<dbReference type="EMBL" id="JBHTMM010000077">
    <property type="protein sequence ID" value="MFD1311379.1"/>
    <property type="molecule type" value="Genomic_DNA"/>
</dbReference>
<dbReference type="Proteomes" id="UP001597058">
    <property type="component" value="Unassembled WGS sequence"/>
</dbReference>
<evidence type="ECO:0000313" key="3">
    <source>
        <dbReference type="Proteomes" id="UP001597058"/>
    </source>
</evidence>
<comment type="caution">
    <text evidence="2">The sequence shown here is derived from an EMBL/GenBank/DDBJ whole genome shotgun (WGS) entry which is preliminary data.</text>
</comment>
<reference evidence="3" key="1">
    <citation type="journal article" date="2019" name="Int. J. Syst. Evol. Microbiol.">
        <title>The Global Catalogue of Microorganisms (GCM) 10K type strain sequencing project: providing services to taxonomists for standard genome sequencing and annotation.</title>
        <authorList>
            <consortium name="The Broad Institute Genomics Platform"/>
            <consortium name="The Broad Institute Genome Sequencing Center for Infectious Disease"/>
            <person name="Wu L."/>
            <person name="Ma J."/>
        </authorList>
    </citation>
    <scope>NUCLEOTIDE SEQUENCE [LARGE SCALE GENOMIC DNA]</scope>
    <source>
        <strain evidence="3">CGMCC 4.7020</strain>
    </source>
</reference>
<feature type="compositionally biased region" description="Gly residues" evidence="1">
    <location>
        <begin position="38"/>
        <end position="47"/>
    </location>
</feature>
<evidence type="ECO:0000313" key="2">
    <source>
        <dbReference type="EMBL" id="MFD1311379.1"/>
    </source>
</evidence>
<dbReference type="RefSeq" id="WP_168529077.1">
    <property type="nucleotide sequence ID" value="NZ_JBHTMM010000077.1"/>
</dbReference>
<feature type="compositionally biased region" description="Basic and acidic residues" evidence="1">
    <location>
        <begin position="8"/>
        <end position="17"/>
    </location>
</feature>
<keyword evidence="3" id="KW-1185">Reference proteome</keyword>
<accession>A0ABW3XQB4</accession>
<organism evidence="2 3">
    <name type="scientific">Streptomyces kaempferi</name>
    <dbReference type="NCBI Taxonomy" id="333725"/>
    <lineage>
        <taxon>Bacteria</taxon>
        <taxon>Bacillati</taxon>
        <taxon>Actinomycetota</taxon>
        <taxon>Actinomycetes</taxon>
        <taxon>Kitasatosporales</taxon>
        <taxon>Streptomycetaceae</taxon>
        <taxon>Streptomyces</taxon>
    </lineage>
</organism>
<name>A0ABW3XQB4_9ACTN</name>
<feature type="region of interest" description="Disordered" evidence="1">
    <location>
        <begin position="1"/>
        <end position="47"/>
    </location>
</feature>